<dbReference type="InterPro" id="IPR002716">
    <property type="entry name" value="PIN_dom"/>
</dbReference>
<feature type="binding site" evidence="5">
    <location>
        <position position="4"/>
    </location>
    <ligand>
        <name>Mg(2+)</name>
        <dbReference type="ChEBI" id="CHEBI:18420"/>
    </ligand>
</feature>
<keyword evidence="1 5" id="KW-1277">Toxin-antitoxin system</keyword>
<comment type="similarity">
    <text evidence="5">Belongs to the PINc/VapC protein family.</text>
</comment>
<dbReference type="SUPFAM" id="SSF88723">
    <property type="entry name" value="PIN domain-like"/>
    <property type="match status" value="1"/>
</dbReference>
<dbReference type="GO" id="GO:0016787">
    <property type="term" value="F:hydrolase activity"/>
    <property type="evidence" value="ECO:0007669"/>
    <property type="project" value="UniProtKB-KW"/>
</dbReference>
<name>A0A928ZZ58_LEPEC</name>
<dbReference type="EMBL" id="JADEXP010000364">
    <property type="protein sequence ID" value="MBE9070053.1"/>
    <property type="molecule type" value="Genomic_DNA"/>
</dbReference>
<dbReference type="GO" id="GO:0090729">
    <property type="term" value="F:toxin activity"/>
    <property type="evidence" value="ECO:0007669"/>
    <property type="project" value="UniProtKB-KW"/>
</dbReference>
<dbReference type="HAMAP" id="MF_00265">
    <property type="entry name" value="VapC_Nob1"/>
    <property type="match status" value="1"/>
</dbReference>
<dbReference type="PANTHER" id="PTHR42188">
    <property type="entry name" value="23S RRNA-SPECIFIC ENDONUCLEASE VAPC20"/>
    <property type="match status" value="1"/>
</dbReference>
<evidence type="ECO:0000256" key="2">
    <source>
        <dbReference type="ARBA" id="ARBA00022722"/>
    </source>
</evidence>
<evidence type="ECO:0000313" key="7">
    <source>
        <dbReference type="EMBL" id="MBE9070053.1"/>
    </source>
</evidence>
<comment type="cofactor">
    <cofactor evidence="5">
        <name>Mg(2+)</name>
        <dbReference type="ChEBI" id="CHEBI:18420"/>
    </cofactor>
</comment>
<protein>
    <recommendedName>
        <fullName evidence="5">Ribonuclease VapC</fullName>
        <shortName evidence="5">RNase VapC</shortName>
        <ecNumber evidence="5">3.1.-.-</ecNumber>
    </recommendedName>
    <alternativeName>
        <fullName evidence="5">Toxin VapC</fullName>
    </alternativeName>
</protein>
<proteinExistence type="inferred from homology"/>
<gene>
    <name evidence="5" type="primary">vapC</name>
    <name evidence="7" type="ORF">IQ260_25765</name>
</gene>
<dbReference type="GO" id="GO:0000287">
    <property type="term" value="F:magnesium ion binding"/>
    <property type="evidence" value="ECO:0007669"/>
    <property type="project" value="UniProtKB-UniRule"/>
</dbReference>
<sequence length="134" mass="15336">MLLDTSGLLCYLHRDELQHDKAVQLIHDAGDRLLTHSHVLAELVALALVRRFPRPQVLAFVVDLADNPDIETIWVDEQLHRKAMELLVAREDKTYSLCDAVSFVLMRQRGITDALTTDRHFEQEGFIRLLPPPS</sequence>
<dbReference type="InterPro" id="IPR029060">
    <property type="entry name" value="PIN-like_dom_sf"/>
</dbReference>
<reference evidence="7" key="1">
    <citation type="submission" date="2020-10" db="EMBL/GenBank/DDBJ databases">
        <authorList>
            <person name="Castelo-Branco R."/>
            <person name="Eusebio N."/>
            <person name="Adriana R."/>
            <person name="Vieira A."/>
            <person name="Brugerolle De Fraissinette N."/>
            <person name="Rezende De Castro R."/>
            <person name="Schneider M.P."/>
            <person name="Vasconcelos V."/>
            <person name="Leao P.N."/>
        </authorList>
    </citation>
    <scope>NUCLEOTIDE SEQUENCE</scope>
    <source>
        <strain evidence="7">LEGE 11479</strain>
    </source>
</reference>
<evidence type="ECO:0000256" key="1">
    <source>
        <dbReference type="ARBA" id="ARBA00022649"/>
    </source>
</evidence>
<keyword evidence="2 5" id="KW-0540">Nuclease</keyword>
<feature type="binding site" evidence="5">
    <location>
        <position position="99"/>
    </location>
    <ligand>
        <name>Mg(2+)</name>
        <dbReference type="ChEBI" id="CHEBI:18420"/>
    </ligand>
</feature>
<comment type="function">
    <text evidence="5">Toxic component of a toxin-antitoxin (TA) system. An RNase.</text>
</comment>
<evidence type="ECO:0000256" key="3">
    <source>
        <dbReference type="ARBA" id="ARBA00022723"/>
    </source>
</evidence>
<dbReference type="AlphaFoldDB" id="A0A928ZZ58"/>
<dbReference type="EC" id="3.1.-.-" evidence="5"/>
<accession>A0A928ZZ58</accession>
<evidence type="ECO:0000256" key="5">
    <source>
        <dbReference type="HAMAP-Rule" id="MF_00265"/>
    </source>
</evidence>
<keyword evidence="4 5" id="KW-0378">Hydrolase</keyword>
<dbReference type="InterPro" id="IPR039018">
    <property type="entry name" value="VapC20-like"/>
</dbReference>
<dbReference type="GO" id="GO:0004521">
    <property type="term" value="F:RNA endonuclease activity"/>
    <property type="evidence" value="ECO:0007669"/>
    <property type="project" value="InterPro"/>
</dbReference>
<evidence type="ECO:0000259" key="6">
    <source>
        <dbReference type="Pfam" id="PF01850"/>
    </source>
</evidence>
<keyword evidence="5" id="KW-0460">Magnesium</keyword>
<dbReference type="Pfam" id="PF01850">
    <property type="entry name" value="PIN"/>
    <property type="match status" value="1"/>
</dbReference>
<feature type="domain" description="PIN" evidence="6">
    <location>
        <begin position="1"/>
        <end position="123"/>
    </location>
</feature>
<dbReference type="RefSeq" id="WP_193995934.1">
    <property type="nucleotide sequence ID" value="NZ_JADEXP010000364.1"/>
</dbReference>
<dbReference type="Proteomes" id="UP000615026">
    <property type="component" value="Unassembled WGS sequence"/>
</dbReference>
<dbReference type="GO" id="GO:0016075">
    <property type="term" value="P:rRNA catabolic process"/>
    <property type="evidence" value="ECO:0007669"/>
    <property type="project" value="TreeGrafter"/>
</dbReference>
<dbReference type="Gene3D" id="3.40.50.1010">
    <property type="entry name" value="5'-nuclease"/>
    <property type="match status" value="1"/>
</dbReference>
<keyword evidence="8" id="KW-1185">Reference proteome</keyword>
<organism evidence="7 8">
    <name type="scientific">Leptolyngbya cf. ectocarpi LEGE 11479</name>
    <dbReference type="NCBI Taxonomy" id="1828722"/>
    <lineage>
        <taxon>Bacteria</taxon>
        <taxon>Bacillati</taxon>
        <taxon>Cyanobacteriota</taxon>
        <taxon>Cyanophyceae</taxon>
        <taxon>Leptolyngbyales</taxon>
        <taxon>Leptolyngbyaceae</taxon>
        <taxon>Leptolyngbya group</taxon>
        <taxon>Leptolyngbya</taxon>
    </lineage>
</organism>
<evidence type="ECO:0000313" key="8">
    <source>
        <dbReference type="Proteomes" id="UP000615026"/>
    </source>
</evidence>
<keyword evidence="3 5" id="KW-0479">Metal-binding</keyword>
<keyword evidence="5" id="KW-0800">Toxin</keyword>
<dbReference type="PANTHER" id="PTHR42188:SF1">
    <property type="entry name" value="23S RRNA-SPECIFIC ENDONUCLEASE VAPC20"/>
    <property type="match status" value="1"/>
</dbReference>
<comment type="caution">
    <text evidence="7">The sequence shown here is derived from an EMBL/GenBank/DDBJ whole genome shotgun (WGS) entry which is preliminary data.</text>
</comment>
<dbReference type="InterPro" id="IPR022907">
    <property type="entry name" value="VapC_family"/>
</dbReference>
<evidence type="ECO:0000256" key="4">
    <source>
        <dbReference type="ARBA" id="ARBA00022801"/>
    </source>
</evidence>